<reference evidence="1" key="1">
    <citation type="submission" date="2024-03" db="EMBL/GenBank/DDBJ databases">
        <authorList>
            <consortium name="ELIXIR-Norway"/>
            <consortium name="Elixir Norway"/>
        </authorList>
    </citation>
    <scope>NUCLEOTIDE SEQUENCE</scope>
</reference>
<proteinExistence type="predicted"/>
<dbReference type="Proteomes" id="UP001497522">
    <property type="component" value="Chromosome 14"/>
</dbReference>
<evidence type="ECO:0000313" key="2">
    <source>
        <dbReference type="Proteomes" id="UP001497522"/>
    </source>
</evidence>
<organism evidence="1 2">
    <name type="scientific">Sphagnum jensenii</name>
    <dbReference type="NCBI Taxonomy" id="128206"/>
    <lineage>
        <taxon>Eukaryota</taxon>
        <taxon>Viridiplantae</taxon>
        <taxon>Streptophyta</taxon>
        <taxon>Embryophyta</taxon>
        <taxon>Bryophyta</taxon>
        <taxon>Sphagnophytina</taxon>
        <taxon>Sphagnopsida</taxon>
        <taxon>Sphagnales</taxon>
        <taxon>Sphagnaceae</taxon>
        <taxon>Sphagnum</taxon>
    </lineage>
</organism>
<gene>
    <name evidence="1" type="ORF">CSSPJE1EN2_LOCUS7118</name>
</gene>
<evidence type="ECO:0000313" key="1">
    <source>
        <dbReference type="EMBL" id="CAK9864123.1"/>
    </source>
</evidence>
<accession>A0ABP1ANJ0</accession>
<sequence>MEKRIETAQWVELVMPDDVYIQEMHQLVVQELDQAQDLVSRIKASFQARNEKRGACVVCTERSSITSLCTARMKRAQTKRYARLPPCSRPSTGTFSTSSAISLRSDRLLWW</sequence>
<keyword evidence="2" id="KW-1185">Reference proteome</keyword>
<name>A0ABP1ANJ0_9BRYO</name>
<protein>
    <submittedName>
        <fullName evidence="1">Uncharacterized protein</fullName>
    </submittedName>
</protein>
<dbReference type="EMBL" id="OZ023715">
    <property type="protein sequence ID" value="CAK9864123.1"/>
    <property type="molecule type" value="Genomic_DNA"/>
</dbReference>